<feature type="region of interest" description="Disordered" evidence="7">
    <location>
        <begin position="312"/>
        <end position="331"/>
    </location>
</feature>
<protein>
    <submittedName>
        <fullName evidence="10">WD repeat-containing protein 3</fullName>
    </submittedName>
</protein>
<dbReference type="RefSeq" id="XP_052740260.1">
    <property type="nucleotide sequence ID" value="XM_052884300.1"/>
</dbReference>
<evidence type="ECO:0000256" key="5">
    <source>
        <dbReference type="ARBA" id="ARBA00038229"/>
    </source>
</evidence>
<dbReference type="InterPro" id="IPR001680">
    <property type="entry name" value="WD40_rpt"/>
</dbReference>
<dbReference type="SUPFAM" id="SSF50960">
    <property type="entry name" value="TolB, C-terminal domain"/>
    <property type="match status" value="1"/>
</dbReference>
<accession>A0ABM3LMI9</accession>
<dbReference type="PROSITE" id="PS00678">
    <property type="entry name" value="WD_REPEATS_1"/>
    <property type="match status" value="2"/>
</dbReference>
<dbReference type="PANTHER" id="PTHR19853:SF0">
    <property type="entry name" value="WD REPEAT-CONTAINING PROTEIN 3"/>
    <property type="match status" value="1"/>
</dbReference>
<dbReference type="InterPro" id="IPR051570">
    <property type="entry name" value="TBC1_cilium_biogenesis"/>
</dbReference>
<keyword evidence="3" id="KW-0677">Repeat</keyword>
<evidence type="ECO:0000256" key="2">
    <source>
        <dbReference type="ARBA" id="ARBA00022574"/>
    </source>
</evidence>
<evidence type="ECO:0000313" key="10">
    <source>
        <dbReference type="RefSeq" id="XP_052740260.1"/>
    </source>
</evidence>
<dbReference type="InterPro" id="IPR020472">
    <property type="entry name" value="WD40_PAC1"/>
</dbReference>
<dbReference type="GeneID" id="112044770"/>
<dbReference type="PANTHER" id="PTHR19853">
    <property type="entry name" value="WD REPEAT CONTAINING PROTEIN 3 WDR3"/>
    <property type="match status" value="1"/>
</dbReference>
<dbReference type="PRINTS" id="PR00320">
    <property type="entry name" value="GPROTEINBRPT"/>
</dbReference>
<reference evidence="10" key="1">
    <citation type="submission" date="2025-08" db="UniProtKB">
        <authorList>
            <consortium name="RefSeq"/>
        </authorList>
    </citation>
    <scope>IDENTIFICATION</scope>
</reference>
<feature type="repeat" description="WD" evidence="6">
    <location>
        <begin position="758"/>
        <end position="799"/>
    </location>
</feature>
<feature type="domain" description="Small-subunit processome Utp12" evidence="8">
    <location>
        <begin position="919"/>
        <end position="1006"/>
    </location>
</feature>
<evidence type="ECO:0000259" key="8">
    <source>
        <dbReference type="Pfam" id="PF04003"/>
    </source>
</evidence>
<dbReference type="InterPro" id="IPR011047">
    <property type="entry name" value="Quinoprotein_ADH-like_sf"/>
</dbReference>
<feature type="repeat" description="WD" evidence="6">
    <location>
        <begin position="619"/>
        <end position="653"/>
    </location>
</feature>
<dbReference type="InterPro" id="IPR007148">
    <property type="entry name" value="SSU_processome_Utp12"/>
</dbReference>
<dbReference type="Proteomes" id="UP001652582">
    <property type="component" value="Chromosome 11"/>
</dbReference>
<keyword evidence="4" id="KW-0539">Nucleus</keyword>
<dbReference type="Pfam" id="PF04003">
    <property type="entry name" value="Utp12"/>
    <property type="match status" value="1"/>
</dbReference>
<comment type="subcellular location">
    <subcellularLocation>
        <location evidence="1">Nucleus</location>
        <location evidence="1">Nucleolus</location>
    </subcellularLocation>
</comment>
<dbReference type="InterPro" id="IPR019775">
    <property type="entry name" value="WD40_repeat_CS"/>
</dbReference>
<evidence type="ECO:0000256" key="4">
    <source>
        <dbReference type="ARBA" id="ARBA00023242"/>
    </source>
</evidence>
<organism evidence="9 10">
    <name type="scientific">Bicyclus anynana</name>
    <name type="common">Squinting bush brown butterfly</name>
    <dbReference type="NCBI Taxonomy" id="110368"/>
    <lineage>
        <taxon>Eukaryota</taxon>
        <taxon>Metazoa</taxon>
        <taxon>Ecdysozoa</taxon>
        <taxon>Arthropoda</taxon>
        <taxon>Hexapoda</taxon>
        <taxon>Insecta</taxon>
        <taxon>Pterygota</taxon>
        <taxon>Neoptera</taxon>
        <taxon>Endopterygota</taxon>
        <taxon>Lepidoptera</taxon>
        <taxon>Glossata</taxon>
        <taxon>Ditrysia</taxon>
        <taxon>Papilionoidea</taxon>
        <taxon>Nymphalidae</taxon>
        <taxon>Satyrinae</taxon>
        <taxon>Satyrini</taxon>
        <taxon>Mycalesina</taxon>
        <taxon>Bicyclus</taxon>
    </lineage>
</organism>
<keyword evidence="2 6" id="KW-0853">WD repeat</keyword>
<dbReference type="Pfam" id="PF25172">
    <property type="entry name" value="Beta-prop_WDR3_2nd"/>
    <property type="match status" value="1"/>
</dbReference>
<proteinExistence type="inferred from homology"/>
<name>A0ABM3LMI9_BICAN</name>
<dbReference type="Pfam" id="PF25173">
    <property type="entry name" value="Beta-prop_WDR3_1st"/>
    <property type="match status" value="1"/>
</dbReference>
<evidence type="ECO:0000256" key="7">
    <source>
        <dbReference type="SAM" id="MobiDB-lite"/>
    </source>
</evidence>
<dbReference type="SUPFAM" id="SSF50998">
    <property type="entry name" value="Quinoprotein alcohol dehydrogenase-like"/>
    <property type="match status" value="1"/>
</dbReference>
<dbReference type="InterPro" id="IPR015943">
    <property type="entry name" value="WD40/YVTN_repeat-like_dom_sf"/>
</dbReference>
<feature type="repeat" description="WD" evidence="6">
    <location>
        <begin position="187"/>
        <end position="228"/>
    </location>
</feature>
<feature type="repeat" description="WD" evidence="6">
    <location>
        <begin position="716"/>
        <end position="757"/>
    </location>
</feature>
<dbReference type="Gene3D" id="2.130.10.10">
    <property type="entry name" value="YVTN repeat-like/Quinoprotein amine dehydrogenase"/>
    <property type="match status" value="3"/>
</dbReference>
<sequence length="1076" mass="116330">MGLTKQYLRYAPSGIFNVIASPDCNSTHVTLNGVSGRYIAVGACEHVIIWDMRLGEKAQVIPGESVVVSQIAASPTGNHMAVGYVDGNINVFELVNNDVVCVFAGHKSAITCLQYDELGHRIVSGSKDTEVILWDVVSETGVARFSGHKGAVTSALFINSRNCIVSSSKDTFIKFWDIETKHCFKTLGGHQMEVWSAVLLKEERYLVTGSMDQQLRVWKLNWTDRIKEEDKLVQQLEITKLEDADSTEDSSMLQCHQVGTLIRGGRGRVVGLATDPGQTVLACYGTDSLLEMFSFCSDEEARVRMNKRVKKQRKKLAKQKENQPDETPSDVSEILTLSDEVRRLSSVKLSAKLKSASVLVGTTGELRVGVTLATNTVELHSLTMEEGNEVKCLKQITLAGHQKQPACVAVSSDNLAVLTAAADSVKLWNRSVSTLRQGLKHITLAGHQKQPACVAVSSDNLAVLTAAADSVKLWNRSVSTLRQGLKHITLAGHQKQPACVAVSSDNLAVLTAAADSVKLWNRSVSTLRQGLKHITLAGHQKQPACVAVSSDNLAVLTAAADSVKLWNRTSQACLRTIPVPCGRPASACFAPGDRHALVGCADGSLLLLDVAAACVLEQVPAHGAKCAAVGLTPDLRGCYTGGGDKTVKLWQFELIPDPSGDSKAKVLSVLHTRTLELEESVTAVTVSQNNKFIAVALLDSTVKIFFMDTFKFYLSLYGHSLPVLCLDISYDSNIIATGSADRNVKIWGMDFGDCHKSIFAHNDSVTSLQFVPATHYFFTASKDGKVKQWDADSYDNIITLNGHAGECVGLSVGAGGLHVASCGSDCGVRLYSRTDEPLVLGDADESEEGLATGEQHAPVPGLPGLNMPTKKTIGAEKAADSIIECLSVGAEYQREVSEARGQPVQPPVLMAAYNCSSAEDFLFETVKRIRSSELEEALLLLPFSAACEIVRMLPALLERADHAELLCRLALFLLRVHRAPLVASRGLLKHLIQIQAKATMRLTEQRVSVYKRSAQRTRSSACCPRCWSAPTTPSCCAAWRCSCCACTARRSWPAAACSSTSYRYRPRRPCASPSSG</sequence>
<keyword evidence="9" id="KW-1185">Reference proteome</keyword>
<dbReference type="CDD" id="cd00200">
    <property type="entry name" value="WD40"/>
    <property type="match status" value="2"/>
</dbReference>
<evidence type="ECO:0000256" key="6">
    <source>
        <dbReference type="PROSITE-ProRule" id="PRU00221"/>
    </source>
</evidence>
<dbReference type="SUPFAM" id="SSF50978">
    <property type="entry name" value="WD40 repeat-like"/>
    <property type="match status" value="1"/>
</dbReference>
<evidence type="ECO:0000256" key="1">
    <source>
        <dbReference type="ARBA" id="ARBA00004604"/>
    </source>
</evidence>
<dbReference type="InterPro" id="IPR036322">
    <property type="entry name" value="WD40_repeat_dom_sf"/>
</dbReference>
<dbReference type="SMART" id="SM00320">
    <property type="entry name" value="WD40"/>
    <property type="match status" value="16"/>
</dbReference>
<evidence type="ECO:0000256" key="3">
    <source>
        <dbReference type="ARBA" id="ARBA00022737"/>
    </source>
</evidence>
<dbReference type="PROSITE" id="PS50082">
    <property type="entry name" value="WD_REPEATS_2"/>
    <property type="match status" value="6"/>
</dbReference>
<comment type="similarity">
    <text evidence="5">Belongs to the WD repeat WDR3/UTP12 family.</text>
</comment>
<gene>
    <name evidence="10" type="primary">LOC112044770</name>
</gene>
<evidence type="ECO:0000313" key="9">
    <source>
        <dbReference type="Proteomes" id="UP001652582"/>
    </source>
</evidence>
<dbReference type="PROSITE" id="PS50294">
    <property type="entry name" value="WD_REPEATS_REGION"/>
    <property type="match status" value="5"/>
</dbReference>
<feature type="repeat" description="WD" evidence="6">
    <location>
        <begin position="145"/>
        <end position="186"/>
    </location>
</feature>
<feature type="repeat" description="WD" evidence="6">
    <location>
        <begin position="103"/>
        <end position="144"/>
    </location>
</feature>